<dbReference type="EnsemblPlants" id="AVESA.00010b.r2.1CG0115870.1">
    <property type="protein sequence ID" value="AVESA.00010b.r2.1CG0115870.1.CDS"/>
    <property type="gene ID" value="AVESA.00010b.r2.1CG0115870"/>
</dbReference>
<accession>A0ACD5TS45</accession>
<name>A0ACD5TS45_AVESA</name>
<protein>
    <submittedName>
        <fullName evidence="1">Uncharacterized protein</fullName>
    </submittedName>
</protein>
<evidence type="ECO:0000313" key="1">
    <source>
        <dbReference type="EnsemblPlants" id="AVESA.00010b.r2.1CG0115870.1.CDS"/>
    </source>
</evidence>
<dbReference type="Proteomes" id="UP001732700">
    <property type="component" value="Chromosome 1C"/>
</dbReference>
<proteinExistence type="predicted"/>
<evidence type="ECO:0000313" key="2">
    <source>
        <dbReference type="Proteomes" id="UP001732700"/>
    </source>
</evidence>
<reference evidence="1" key="2">
    <citation type="submission" date="2025-09" db="UniProtKB">
        <authorList>
            <consortium name="EnsemblPlants"/>
        </authorList>
    </citation>
    <scope>IDENTIFICATION</scope>
</reference>
<organism evidence="1 2">
    <name type="scientific">Avena sativa</name>
    <name type="common">Oat</name>
    <dbReference type="NCBI Taxonomy" id="4498"/>
    <lineage>
        <taxon>Eukaryota</taxon>
        <taxon>Viridiplantae</taxon>
        <taxon>Streptophyta</taxon>
        <taxon>Embryophyta</taxon>
        <taxon>Tracheophyta</taxon>
        <taxon>Spermatophyta</taxon>
        <taxon>Magnoliopsida</taxon>
        <taxon>Liliopsida</taxon>
        <taxon>Poales</taxon>
        <taxon>Poaceae</taxon>
        <taxon>BOP clade</taxon>
        <taxon>Pooideae</taxon>
        <taxon>Poodae</taxon>
        <taxon>Poeae</taxon>
        <taxon>Poeae Chloroplast Group 1 (Aveneae type)</taxon>
        <taxon>Aveninae</taxon>
        <taxon>Avena</taxon>
    </lineage>
</organism>
<sequence>MARELLVAADRYDLERLRLMCQNILFQSIDTSNVMGTLSLVRGRDTCRQLKDSCIEYIASDPEVFSVVMATEEYQELKNSCSPLIIEIIERVATHKAARGSSSEGLISHRLPEKTWSTHKASEEVHGVHEFRIPNFCAVIRLVDNQTIHSGTFRVGDYDWKLAVCPSSGGDGETAAEAGSISVYLKLLSDPPSHGVEVSKKFMVYNPNGKSPMTLINDGAAPTTNEERGQTWGYKKLITLESAKSQYLAHDGSLTICCDFAVTKQPYTSRSTPTTRPMIAVPSSSIALHLDQLLARKHGSDVRFLVEGSEICAHSLVIAARCPVLYEVVAAAAGDSEDCHIVRINGMKATVFKAVLRFVYTDDELATLGRSVVVDEDMVGLERMKIICENFLAEHISKENAFDTGNMARRHQCSKLEDYCMDFILSVPSLAKELIKLIPLPSP</sequence>
<reference evidence="1" key="1">
    <citation type="submission" date="2021-05" db="EMBL/GenBank/DDBJ databases">
        <authorList>
            <person name="Scholz U."/>
            <person name="Mascher M."/>
            <person name="Fiebig A."/>
        </authorList>
    </citation>
    <scope>NUCLEOTIDE SEQUENCE [LARGE SCALE GENOMIC DNA]</scope>
</reference>
<keyword evidence="2" id="KW-1185">Reference proteome</keyword>